<sequence>MATNVPTSTSRNEVSKGPGKAAGQLLAMQIVVRRDLLEAEGWGFGPLMVQVAHATAAVLHATRERPETIEYLNNLTEMRKSVLQIPNEESLNKLAKLLSSSTPPIPHHLWIEQPENIPTCLALAPNYRESPIKKALDKSGCRLWKG</sequence>
<dbReference type="Pfam" id="PF01981">
    <property type="entry name" value="PTH2"/>
    <property type="match status" value="1"/>
</dbReference>
<dbReference type="Gene3D" id="3.40.1490.10">
    <property type="entry name" value="Bit1"/>
    <property type="match status" value="1"/>
</dbReference>
<dbReference type="InterPro" id="IPR023476">
    <property type="entry name" value="Pep_tRNA_hydro_II_dom_sf"/>
</dbReference>
<dbReference type="OrthoDB" id="201213at2759"/>
<name>A0A165PHJ7_9AGAM</name>
<gene>
    <name evidence="4" type="ORF">NEOLEDRAFT_799329</name>
</gene>
<dbReference type="Proteomes" id="UP000076761">
    <property type="component" value="Unassembled WGS sequence"/>
</dbReference>
<keyword evidence="2 4" id="KW-0378">Hydrolase</keyword>
<dbReference type="InterPro" id="IPR042237">
    <property type="entry name" value="PTRHD1"/>
</dbReference>
<organism evidence="4 5">
    <name type="scientific">Neolentinus lepideus HHB14362 ss-1</name>
    <dbReference type="NCBI Taxonomy" id="1314782"/>
    <lineage>
        <taxon>Eukaryota</taxon>
        <taxon>Fungi</taxon>
        <taxon>Dikarya</taxon>
        <taxon>Basidiomycota</taxon>
        <taxon>Agaricomycotina</taxon>
        <taxon>Agaricomycetes</taxon>
        <taxon>Gloeophyllales</taxon>
        <taxon>Gloeophyllaceae</taxon>
        <taxon>Neolentinus</taxon>
    </lineage>
</organism>
<reference evidence="4 5" key="1">
    <citation type="journal article" date="2016" name="Mol. Biol. Evol.">
        <title>Comparative Genomics of Early-Diverging Mushroom-Forming Fungi Provides Insights into the Origins of Lignocellulose Decay Capabilities.</title>
        <authorList>
            <person name="Nagy L.G."/>
            <person name="Riley R."/>
            <person name="Tritt A."/>
            <person name="Adam C."/>
            <person name="Daum C."/>
            <person name="Floudas D."/>
            <person name="Sun H."/>
            <person name="Yadav J.S."/>
            <person name="Pangilinan J."/>
            <person name="Larsson K.H."/>
            <person name="Matsuura K."/>
            <person name="Barry K."/>
            <person name="Labutti K."/>
            <person name="Kuo R."/>
            <person name="Ohm R.A."/>
            <person name="Bhattacharya S.S."/>
            <person name="Shirouzu T."/>
            <person name="Yoshinaga Y."/>
            <person name="Martin F.M."/>
            <person name="Grigoriev I.V."/>
            <person name="Hibbett D.S."/>
        </authorList>
    </citation>
    <scope>NUCLEOTIDE SEQUENCE [LARGE SCALE GENOMIC DNA]</scope>
    <source>
        <strain evidence="4 5">HHB14362 ss-1</strain>
    </source>
</reference>
<dbReference type="PANTHER" id="PTHR46194:SF1">
    <property type="entry name" value="PEPTIDYL-TRNA HYDROLASE PTRHD1-RELATED"/>
    <property type="match status" value="1"/>
</dbReference>
<comment type="catalytic activity">
    <reaction evidence="3">
        <text>an N-acyl-L-alpha-aminoacyl-tRNA + H2O = an N-acyl-L-amino acid + a tRNA + H(+)</text>
        <dbReference type="Rhea" id="RHEA:54448"/>
        <dbReference type="Rhea" id="RHEA-COMP:10123"/>
        <dbReference type="Rhea" id="RHEA-COMP:13883"/>
        <dbReference type="ChEBI" id="CHEBI:15377"/>
        <dbReference type="ChEBI" id="CHEBI:15378"/>
        <dbReference type="ChEBI" id="CHEBI:59874"/>
        <dbReference type="ChEBI" id="CHEBI:78442"/>
        <dbReference type="ChEBI" id="CHEBI:138191"/>
        <dbReference type="EC" id="3.1.1.29"/>
    </reaction>
</comment>
<dbReference type="SUPFAM" id="SSF102462">
    <property type="entry name" value="Peptidyl-tRNA hydrolase II"/>
    <property type="match status" value="1"/>
</dbReference>
<accession>A0A165PHJ7</accession>
<protein>
    <recommendedName>
        <fullName evidence="1">peptidyl-tRNA hydrolase</fullName>
        <ecNumber evidence="1">3.1.1.29</ecNumber>
    </recommendedName>
</protein>
<dbReference type="PANTHER" id="PTHR46194">
    <property type="entry name" value="PEPTIDYL-TRNA HYDROLASE PTRHD1-RELATED"/>
    <property type="match status" value="1"/>
</dbReference>
<evidence type="ECO:0000313" key="4">
    <source>
        <dbReference type="EMBL" id="KZT21051.1"/>
    </source>
</evidence>
<evidence type="ECO:0000256" key="1">
    <source>
        <dbReference type="ARBA" id="ARBA00013260"/>
    </source>
</evidence>
<evidence type="ECO:0000313" key="5">
    <source>
        <dbReference type="Proteomes" id="UP000076761"/>
    </source>
</evidence>
<dbReference type="EC" id="3.1.1.29" evidence="1"/>
<evidence type="ECO:0000256" key="3">
    <source>
        <dbReference type="ARBA" id="ARBA00048707"/>
    </source>
</evidence>
<proteinExistence type="predicted"/>
<dbReference type="InterPro" id="IPR002833">
    <property type="entry name" value="PTH2"/>
</dbReference>
<keyword evidence="5" id="KW-1185">Reference proteome</keyword>
<dbReference type="GO" id="GO:0004045">
    <property type="term" value="F:peptidyl-tRNA hydrolase activity"/>
    <property type="evidence" value="ECO:0007669"/>
    <property type="project" value="UniProtKB-EC"/>
</dbReference>
<evidence type="ECO:0000256" key="2">
    <source>
        <dbReference type="ARBA" id="ARBA00022801"/>
    </source>
</evidence>
<dbReference type="AlphaFoldDB" id="A0A165PHJ7"/>
<dbReference type="InParanoid" id="A0A165PHJ7"/>
<dbReference type="EMBL" id="KV425611">
    <property type="protein sequence ID" value="KZT21051.1"/>
    <property type="molecule type" value="Genomic_DNA"/>
</dbReference>